<name>A0A9P0LVS6_ACAOB</name>
<keyword evidence="1" id="KW-0732">Signal</keyword>
<proteinExistence type="predicted"/>
<evidence type="ECO:0000313" key="3">
    <source>
        <dbReference type="Proteomes" id="UP001152888"/>
    </source>
</evidence>
<evidence type="ECO:0000256" key="1">
    <source>
        <dbReference type="SAM" id="SignalP"/>
    </source>
</evidence>
<dbReference type="Proteomes" id="UP001152888">
    <property type="component" value="Unassembled WGS sequence"/>
</dbReference>
<comment type="caution">
    <text evidence="2">The sequence shown here is derived from an EMBL/GenBank/DDBJ whole genome shotgun (WGS) entry which is preliminary data.</text>
</comment>
<feature type="chain" id="PRO_5040137408" evidence="1">
    <location>
        <begin position="26"/>
        <end position="86"/>
    </location>
</feature>
<sequence>MMRWPTFQWILAFVAVLMIQDMVKAAPNPRGEDMLKELLKLDKMYSSIARPRFGKRTQGNADFQQADYDSQYQSDPEMSDWMAVRR</sequence>
<reference evidence="2" key="1">
    <citation type="submission" date="2022-03" db="EMBL/GenBank/DDBJ databases">
        <authorList>
            <person name="Sayadi A."/>
        </authorList>
    </citation>
    <scope>NUCLEOTIDE SEQUENCE</scope>
</reference>
<accession>A0A9P0LVS6</accession>
<organism evidence="2 3">
    <name type="scientific">Acanthoscelides obtectus</name>
    <name type="common">Bean weevil</name>
    <name type="synonym">Bruchus obtectus</name>
    <dbReference type="NCBI Taxonomy" id="200917"/>
    <lineage>
        <taxon>Eukaryota</taxon>
        <taxon>Metazoa</taxon>
        <taxon>Ecdysozoa</taxon>
        <taxon>Arthropoda</taxon>
        <taxon>Hexapoda</taxon>
        <taxon>Insecta</taxon>
        <taxon>Pterygota</taxon>
        <taxon>Neoptera</taxon>
        <taxon>Endopterygota</taxon>
        <taxon>Coleoptera</taxon>
        <taxon>Polyphaga</taxon>
        <taxon>Cucujiformia</taxon>
        <taxon>Chrysomeloidea</taxon>
        <taxon>Chrysomelidae</taxon>
        <taxon>Bruchinae</taxon>
        <taxon>Bruchini</taxon>
        <taxon>Acanthoscelides</taxon>
    </lineage>
</organism>
<dbReference type="OrthoDB" id="8181631at2759"/>
<keyword evidence="3" id="KW-1185">Reference proteome</keyword>
<evidence type="ECO:0000313" key="2">
    <source>
        <dbReference type="EMBL" id="CAH2004106.1"/>
    </source>
</evidence>
<gene>
    <name evidence="2" type="ORF">ACAOBT_LOCUS27809</name>
</gene>
<feature type="signal peptide" evidence="1">
    <location>
        <begin position="1"/>
        <end position="25"/>
    </location>
</feature>
<protein>
    <submittedName>
        <fullName evidence="2">Uncharacterized protein</fullName>
    </submittedName>
</protein>
<dbReference type="EMBL" id="CAKOFQ010007572">
    <property type="protein sequence ID" value="CAH2004106.1"/>
    <property type="molecule type" value="Genomic_DNA"/>
</dbReference>
<dbReference type="AlphaFoldDB" id="A0A9P0LVS6"/>